<keyword evidence="2" id="KW-1185">Reference proteome</keyword>
<evidence type="ECO:0000313" key="1">
    <source>
        <dbReference type="EMBL" id="KAJ8062597.1"/>
    </source>
</evidence>
<dbReference type="EMBL" id="JAPEIS010000010">
    <property type="protein sequence ID" value="KAJ8062597.1"/>
    <property type="molecule type" value="Genomic_DNA"/>
</dbReference>
<protein>
    <submittedName>
        <fullName evidence="1">Uncharacterized protein</fullName>
    </submittedName>
</protein>
<gene>
    <name evidence="1" type="ORF">OCU04_009121</name>
</gene>
<proteinExistence type="predicted"/>
<accession>A0A9X0DI76</accession>
<dbReference type="OrthoDB" id="3565027at2759"/>
<evidence type="ECO:0000313" key="2">
    <source>
        <dbReference type="Proteomes" id="UP001152300"/>
    </source>
</evidence>
<dbReference type="Proteomes" id="UP001152300">
    <property type="component" value="Unassembled WGS sequence"/>
</dbReference>
<reference evidence="1" key="1">
    <citation type="submission" date="2022-11" db="EMBL/GenBank/DDBJ databases">
        <title>Genome Resource of Sclerotinia nivalis Strain SnTB1, a Plant Pathogen Isolated from American Ginseng.</title>
        <authorList>
            <person name="Fan S."/>
        </authorList>
    </citation>
    <scope>NUCLEOTIDE SEQUENCE</scope>
    <source>
        <strain evidence="1">SnTB1</strain>
    </source>
</reference>
<name>A0A9X0DI76_9HELO</name>
<comment type="caution">
    <text evidence="1">The sequence shown here is derived from an EMBL/GenBank/DDBJ whole genome shotgun (WGS) entry which is preliminary data.</text>
</comment>
<organism evidence="1 2">
    <name type="scientific">Sclerotinia nivalis</name>
    <dbReference type="NCBI Taxonomy" id="352851"/>
    <lineage>
        <taxon>Eukaryota</taxon>
        <taxon>Fungi</taxon>
        <taxon>Dikarya</taxon>
        <taxon>Ascomycota</taxon>
        <taxon>Pezizomycotina</taxon>
        <taxon>Leotiomycetes</taxon>
        <taxon>Helotiales</taxon>
        <taxon>Sclerotiniaceae</taxon>
        <taxon>Sclerotinia</taxon>
    </lineage>
</organism>
<dbReference type="AlphaFoldDB" id="A0A9X0DI76"/>
<sequence length="118" mass="13471">MPPSKPARPGIKMTFDDYRGELQTRAFWDNVRLQLQTDEDDNIDDSKSKIPLEEPIDRKVVDHVKAKARGLRCLKLVTKVYGRRDDVRFSKWQGAIGTGSLHGISFRSNKLVSGPQEF</sequence>